<evidence type="ECO:0000256" key="10">
    <source>
        <dbReference type="ARBA" id="ARBA00029409"/>
    </source>
</evidence>
<feature type="domain" description="7,8-dihydro-6-hydroxymethylpterin-pyrophosphokinase" evidence="13">
    <location>
        <begin position="95"/>
        <end position="106"/>
    </location>
</feature>
<dbReference type="SUPFAM" id="SSF55083">
    <property type="entry name" value="6-hydroxymethyl-7,8-dihydropterin pyrophosphokinase, HPPK"/>
    <property type="match status" value="1"/>
</dbReference>
<organism evidence="14 15">
    <name type="scientific">Lysobacter panacisoli</name>
    <dbReference type="NCBI Taxonomy" id="1255263"/>
    <lineage>
        <taxon>Bacteria</taxon>
        <taxon>Pseudomonadati</taxon>
        <taxon>Pseudomonadota</taxon>
        <taxon>Gammaproteobacteria</taxon>
        <taxon>Lysobacterales</taxon>
        <taxon>Lysobacteraceae</taxon>
        <taxon>Lysobacter</taxon>
    </lineage>
</organism>
<evidence type="ECO:0000313" key="14">
    <source>
        <dbReference type="EMBL" id="GAA5075971.1"/>
    </source>
</evidence>
<dbReference type="Gene3D" id="3.30.70.560">
    <property type="entry name" value="7,8-Dihydro-6-hydroxymethylpterin-pyrophosphokinase HPPK"/>
    <property type="match status" value="1"/>
</dbReference>
<dbReference type="Proteomes" id="UP001501083">
    <property type="component" value="Unassembled WGS sequence"/>
</dbReference>
<evidence type="ECO:0000256" key="7">
    <source>
        <dbReference type="ARBA" id="ARBA00022777"/>
    </source>
</evidence>
<dbReference type="EMBL" id="BAABKY010000002">
    <property type="protein sequence ID" value="GAA5075971.1"/>
    <property type="molecule type" value="Genomic_DNA"/>
</dbReference>
<evidence type="ECO:0000256" key="9">
    <source>
        <dbReference type="ARBA" id="ARBA00022909"/>
    </source>
</evidence>
<dbReference type="Pfam" id="PF01288">
    <property type="entry name" value="HPPK"/>
    <property type="match status" value="1"/>
</dbReference>
<dbReference type="InterPro" id="IPR000550">
    <property type="entry name" value="Hppk"/>
</dbReference>
<comment type="function">
    <text evidence="10">Catalyzes the transfer of pyrophosphate from adenosine triphosphate (ATP) to 6-hydroxymethyl-7,8-dihydropterin, an enzymatic step in folate biosynthesis pathway.</text>
</comment>
<sequence length="174" mass="18738">MSDPAVAFVGLGSNLGDSIAIVRAALAALDELPDTRVLRASSLYRTAAWGVTAQPDFINAVAMLQTARAPQELLLDLLDIERHAGRHRLADGSDRWGPRTLDLDLLVYGDRVIDEPGLHVPHPRLRERAFVLVPMAEIAPDALVPGVGPVRQALAAMESAEVEGVTYAQPHDRA</sequence>
<name>A0ABP9LD33_9GAMM</name>
<evidence type="ECO:0000313" key="15">
    <source>
        <dbReference type="Proteomes" id="UP001501083"/>
    </source>
</evidence>
<dbReference type="RefSeq" id="WP_158985568.1">
    <property type="nucleotide sequence ID" value="NZ_BAABKY010000002.1"/>
</dbReference>
<dbReference type="InterPro" id="IPR035907">
    <property type="entry name" value="Hppk_sf"/>
</dbReference>
<proteinExistence type="inferred from homology"/>
<protein>
    <recommendedName>
        <fullName evidence="4">2-amino-4-hydroxy-6-hydroxymethyldihydropteridine pyrophosphokinase</fullName>
        <ecNumber evidence="3">2.7.6.3</ecNumber>
    </recommendedName>
    <alternativeName>
        <fullName evidence="11">6-hydroxymethyl-7,8-dihydropterin pyrophosphokinase</fullName>
    </alternativeName>
    <alternativeName>
        <fullName evidence="12">7,8-dihydro-6-hydroxymethylpterin-pyrophosphokinase</fullName>
    </alternativeName>
</protein>
<dbReference type="CDD" id="cd00483">
    <property type="entry name" value="HPPK"/>
    <property type="match status" value="1"/>
</dbReference>
<evidence type="ECO:0000256" key="5">
    <source>
        <dbReference type="ARBA" id="ARBA00022679"/>
    </source>
</evidence>
<keyword evidence="6" id="KW-0547">Nucleotide-binding</keyword>
<gene>
    <name evidence="14" type="primary">folK_1</name>
    <name evidence="14" type="ORF">GCM10025759_20140</name>
</gene>
<evidence type="ECO:0000256" key="12">
    <source>
        <dbReference type="ARBA" id="ARBA00033413"/>
    </source>
</evidence>
<evidence type="ECO:0000259" key="13">
    <source>
        <dbReference type="PROSITE" id="PS00794"/>
    </source>
</evidence>
<keyword evidence="8" id="KW-0067">ATP-binding</keyword>
<evidence type="ECO:0000256" key="4">
    <source>
        <dbReference type="ARBA" id="ARBA00016218"/>
    </source>
</evidence>
<accession>A0ABP9LD33</accession>
<evidence type="ECO:0000256" key="1">
    <source>
        <dbReference type="ARBA" id="ARBA00005051"/>
    </source>
</evidence>
<keyword evidence="9" id="KW-0289">Folate biosynthesis</keyword>
<comment type="similarity">
    <text evidence="2">Belongs to the HPPK family.</text>
</comment>
<comment type="caution">
    <text evidence="14">The sequence shown here is derived from an EMBL/GenBank/DDBJ whole genome shotgun (WGS) entry which is preliminary data.</text>
</comment>
<keyword evidence="15" id="KW-1185">Reference proteome</keyword>
<dbReference type="PANTHER" id="PTHR43071">
    <property type="entry name" value="2-AMINO-4-HYDROXY-6-HYDROXYMETHYLDIHYDROPTERIDINE PYROPHOSPHOKINASE"/>
    <property type="match status" value="1"/>
</dbReference>
<keyword evidence="7" id="KW-0418">Kinase</keyword>
<dbReference type="EC" id="2.7.6.3" evidence="3"/>
<reference evidence="15" key="1">
    <citation type="journal article" date="2019" name="Int. J. Syst. Evol. Microbiol.">
        <title>The Global Catalogue of Microorganisms (GCM) 10K type strain sequencing project: providing services to taxonomists for standard genome sequencing and annotation.</title>
        <authorList>
            <consortium name="The Broad Institute Genomics Platform"/>
            <consortium name="The Broad Institute Genome Sequencing Center for Infectious Disease"/>
            <person name="Wu L."/>
            <person name="Ma J."/>
        </authorList>
    </citation>
    <scope>NUCLEOTIDE SEQUENCE [LARGE SCALE GENOMIC DNA]</scope>
    <source>
        <strain evidence="15">JCM 19212</strain>
    </source>
</reference>
<keyword evidence="5" id="KW-0808">Transferase</keyword>
<dbReference type="NCBIfam" id="TIGR01498">
    <property type="entry name" value="folK"/>
    <property type="match status" value="1"/>
</dbReference>
<evidence type="ECO:0000256" key="6">
    <source>
        <dbReference type="ARBA" id="ARBA00022741"/>
    </source>
</evidence>
<evidence type="ECO:0000256" key="2">
    <source>
        <dbReference type="ARBA" id="ARBA00005810"/>
    </source>
</evidence>
<evidence type="ECO:0000256" key="11">
    <source>
        <dbReference type="ARBA" id="ARBA00029766"/>
    </source>
</evidence>
<dbReference type="PANTHER" id="PTHR43071:SF1">
    <property type="entry name" value="2-AMINO-4-HYDROXY-6-HYDROXYMETHYLDIHYDROPTERIDINE PYROPHOSPHOKINASE"/>
    <property type="match status" value="1"/>
</dbReference>
<evidence type="ECO:0000256" key="8">
    <source>
        <dbReference type="ARBA" id="ARBA00022840"/>
    </source>
</evidence>
<comment type="pathway">
    <text evidence="1">Cofactor biosynthesis; tetrahydrofolate biosynthesis; 2-amino-4-hydroxy-6-hydroxymethyl-7,8-dihydropteridine diphosphate from 7,8-dihydroneopterin triphosphate: step 4/4.</text>
</comment>
<evidence type="ECO:0000256" key="3">
    <source>
        <dbReference type="ARBA" id="ARBA00013253"/>
    </source>
</evidence>
<dbReference type="PROSITE" id="PS00794">
    <property type="entry name" value="HPPK"/>
    <property type="match status" value="1"/>
</dbReference>